<protein>
    <submittedName>
        <fullName evidence="1">Uncharacterized protein</fullName>
    </submittedName>
</protein>
<gene>
    <name evidence="1" type="ORF">RAM05_04145</name>
</gene>
<proteinExistence type="predicted"/>
<organism evidence="1 2">
    <name type="scientific">Snodgrassella alvi</name>
    <dbReference type="NCBI Taxonomy" id="1196083"/>
    <lineage>
        <taxon>Bacteria</taxon>
        <taxon>Pseudomonadati</taxon>
        <taxon>Pseudomonadota</taxon>
        <taxon>Betaproteobacteria</taxon>
        <taxon>Neisseriales</taxon>
        <taxon>Neisseriaceae</taxon>
        <taxon>Snodgrassella</taxon>
    </lineage>
</organism>
<reference evidence="1 2" key="1">
    <citation type="submission" date="2023-08" db="EMBL/GenBank/DDBJ databases">
        <title>Complete genome sequences of 12 bacterial strains from the honey bee gut, resolved with long-read nanopore sequencing.</title>
        <authorList>
            <person name="Kwong W.K."/>
            <person name="Acheampong S."/>
            <person name="Polat M.F."/>
        </authorList>
    </citation>
    <scope>NUCLEOTIDE SEQUENCE [LARGE SCALE GENOMIC DNA]</scope>
    <source>
        <strain evidence="2">wkB9</strain>
    </source>
</reference>
<dbReference type="GeneID" id="32536929"/>
<dbReference type="RefSeq" id="WP_025330145.1">
    <property type="nucleotide sequence ID" value="NZ_CP132375.1"/>
</dbReference>
<name>A0ABD7Z5Q9_9NEIS</name>
<sequence length="213" mass="24890">MKEYSPTIPVCQLDENNYFIGMTIADLDPLNTDGNYLIPWLCIIADEPELKAGYIPQWLGNVWKYIEDHRGETVYSKQTGERIRISELGVLPDDVTTQAPLPYSEWLEKAETWIEVSNADELRQLDKRKNAGMLNRSQILTQIELEYGKNKEKLVEIAERELTGIHLIKVRNAIMEAQTFTLENDDIWQFFTDTLDIDQDRLFRLWEEAKSNY</sequence>
<dbReference type="Proteomes" id="UP001229773">
    <property type="component" value="Chromosome"/>
</dbReference>
<evidence type="ECO:0000313" key="1">
    <source>
        <dbReference type="EMBL" id="WLS99194.1"/>
    </source>
</evidence>
<dbReference type="AlphaFoldDB" id="A0ABD7Z5Q9"/>
<accession>A0ABD7Z5Q9</accession>
<dbReference type="EMBL" id="CP132375">
    <property type="protein sequence ID" value="WLS99194.1"/>
    <property type="molecule type" value="Genomic_DNA"/>
</dbReference>
<evidence type="ECO:0000313" key="2">
    <source>
        <dbReference type="Proteomes" id="UP001229773"/>
    </source>
</evidence>